<evidence type="ECO:0000313" key="6">
    <source>
        <dbReference type="EMBL" id="CCX04897.1"/>
    </source>
</evidence>
<dbReference type="InterPro" id="IPR016024">
    <property type="entry name" value="ARM-type_fold"/>
</dbReference>
<dbReference type="eggNOG" id="KOG4151">
    <property type="taxonomic scope" value="Eukaryota"/>
</dbReference>
<feature type="domain" description="UNC-45/Cro1/She4 central" evidence="5">
    <location>
        <begin position="223"/>
        <end position="369"/>
    </location>
</feature>
<dbReference type="SUPFAM" id="SSF48371">
    <property type="entry name" value="ARM repeat"/>
    <property type="match status" value="2"/>
</dbReference>
<dbReference type="Gene3D" id="1.25.10.10">
    <property type="entry name" value="Leucine-rich Repeat Variant"/>
    <property type="match status" value="1"/>
</dbReference>
<dbReference type="Pfam" id="PF11701">
    <property type="entry name" value="UNC45-central"/>
    <property type="match status" value="1"/>
</dbReference>
<evidence type="ECO:0000256" key="2">
    <source>
        <dbReference type="ARBA" id="ARBA00022490"/>
    </source>
</evidence>
<evidence type="ECO:0000313" key="7">
    <source>
        <dbReference type="Proteomes" id="UP000018144"/>
    </source>
</evidence>
<organism evidence="6 7">
    <name type="scientific">Pyronema omphalodes (strain CBS 100304)</name>
    <name type="common">Pyronema confluens</name>
    <dbReference type="NCBI Taxonomy" id="1076935"/>
    <lineage>
        <taxon>Eukaryota</taxon>
        <taxon>Fungi</taxon>
        <taxon>Dikarya</taxon>
        <taxon>Ascomycota</taxon>
        <taxon>Pezizomycotina</taxon>
        <taxon>Pezizomycetes</taxon>
        <taxon>Pezizales</taxon>
        <taxon>Pyronemataceae</taxon>
        <taxon>Pyronema</taxon>
    </lineage>
</organism>
<proteinExistence type="predicted"/>
<dbReference type="GO" id="GO:0005737">
    <property type="term" value="C:cytoplasm"/>
    <property type="evidence" value="ECO:0007669"/>
    <property type="project" value="UniProtKB-SubCell"/>
</dbReference>
<dbReference type="Proteomes" id="UP000018144">
    <property type="component" value="Unassembled WGS sequence"/>
</dbReference>
<evidence type="ECO:0000259" key="5">
    <source>
        <dbReference type="Pfam" id="PF11701"/>
    </source>
</evidence>
<dbReference type="EMBL" id="HF935219">
    <property type="protein sequence ID" value="CCX04897.1"/>
    <property type="molecule type" value="Genomic_DNA"/>
</dbReference>
<dbReference type="PANTHER" id="PTHR45994:SF1">
    <property type="entry name" value="FI21225P1"/>
    <property type="match status" value="1"/>
</dbReference>
<dbReference type="AlphaFoldDB" id="U4KUW8"/>
<keyword evidence="4" id="KW-0802">TPR repeat</keyword>
<dbReference type="STRING" id="1076935.U4KUW8"/>
<evidence type="ECO:0000256" key="3">
    <source>
        <dbReference type="ARBA" id="ARBA00023186"/>
    </source>
</evidence>
<evidence type="ECO:0000256" key="4">
    <source>
        <dbReference type="PROSITE-ProRule" id="PRU00339"/>
    </source>
</evidence>
<protein>
    <submittedName>
        <fullName evidence="6">Similar to Ring assembly protein 3 acc. no. O74994</fullName>
    </submittedName>
</protein>
<dbReference type="OrthoDB" id="5574718at2759"/>
<dbReference type="PROSITE" id="PS50005">
    <property type="entry name" value="TPR"/>
    <property type="match status" value="1"/>
</dbReference>
<comment type="subcellular location">
    <subcellularLocation>
        <location evidence="1">Cytoplasm</location>
    </subcellularLocation>
</comment>
<evidence type="ECO:0000256" key="1">
    <source>
        <dbReference type="ARBA" id="ARBA00004496"/>
    </source>
</evidence>
<dbReference type="InterPro" id="IPR019734">
    <property type="entry name" value="TPR_rpt"/>
</dbReference>
<gene>
    <name evidence="6" type="ORF">PCON_03894</name>
</gene>
<dbReference type="Gene3D" id="1.25.10.100">
    <property type="match status" value="1"/>
</dbReference>
<dbReference type="InterPro" id="IPR011989">
    <property type="entry name" value="ARM-like"/>
</dbReference>
<keyword evidence="7" id="KW-1185">Reference proteome</keyword>
<dbReference type="GO" id="GO:0051879">
    <property type="term" value="F:Hsp90 protein binding"/>
    <property type="evidence" value="ECO:0007669"/>
    <property type="project" value="TreeGrafter"/>
</dbReference>
<name>U4KUW8_PYROM</name>
<keyword evidence="3" id="KW-0143">Chaperone</keyword>
<accession>U4KUW8</accession>
<dbReference type="InterPro" id="IPR024660">
    <property type="entry name" value="UCS_central_dom"/>
</dbReference>
<sequence length="808" mass="87962">MNPEELRAASLATQALEHFQADRKDDAVRALREALSLAPRNPVVLSTFQVFQEDANTPPIEKLITKFAVEKDEAAGNEAHRLLKDPNVSLRTDTAVQCMQLLESRVDELSKSIAGKLVGEMLKISKGAREYLAEKIVDGYSAVLELYQKLGEEAVDAVVTTLLEPAAFKNNGENQNKACRECFKWFLARLKPEDNARAIARSVSRLLSAKGEELHSFVNQAGLEHLLALLDSNSPIDLRSHATLAIAKFAETSGETGQNMIGNFMMYKLAADTDADLRLVFSVAAAIFPLIPEIAGQLFLTEGFVENLVSTLQARPEDVEHAALEMLSAACVEKTCRTAIAEHCTTYLEALVKSGDAGKSTAAVVLAKVKYTPGETKEADPQEIDKLGQVFKAMMITGDAEARDTSVEGLAYTSLKGTVKEKLAKDKNFVKNLVETLKNSTGKPTVMFGALTVVANLTAYPPVLSEEQKKVAQLKNYAETKPNAKIEPDREDKEEKVTPRCKILIDAGIVSALVACSKKTTPNTTARIADILLSLSKDQKHRGMIASGGGVKLALQCNSSQSGSETQDKIIQLTSAHAAARILISVNPNHVFSSQLTISSAIRPLYSLLEDNNEVEKNLLAVFEGLLALTNLASTEDSIRDQIIRIAWTRIEDLLLHDNTMIQRATVELICNLMACPQGVAKFADGSAAADNRMHILLALADAEDFATRRAAGGALAMLTEWDKACEAVVKRKRGIRICLDMVAEDNEEIRHRGVVVVRNLVCGQGQYGPQVKQEGGIEVLRVALKETRQPEALHLGVEALKSMMEVV</sequence>
<dbReference type="OMA" id="VCNLMTC"/>
<feature type="repeat" description="TPR" evidence="4">
    <location>
        <begin position="8"/>
        <end position="41"/>
    </location>
</feature>
<keyword evidence="2" id="KW-0963">Cytoplasm</keyword>
<reference evidence="6 7" key="1">
    <citation type="journal article" date="2013" name="PLoS Genet.">
        <title>The genome and development-dependent transcriptomes of Pyronema confluens: a window into fungal evolution.</title>
        <authorList>
            <person name="Traeger S."/>
            <person name="Altegoer F."/>
            <person name="Freitag M."/>
            <person name="Gabaldon T."/>
            <person name="Kempken F."/>
            <person name="Kumar A."/>
            <person name="Marcet-Houben M."/>
            <person name="Poggeler S."/>
            <person name="Stajich J.E."/>
            <person name="Nowrousian M."/>
        </authorList>
    </citation>
    <scope>NUCLEOTIDE SEQUENCE [LARGE SCALE GENOMIC DNA]</scope>
    <source>
        <strain evidence="7">CBS 100304</strain>
        <tissue evidence="6">Vegetative mycelium</tissue>
    </source>
</reference>
<dbReference type="PANTHER" id="PTHR45994">
    <property type="entry name" value="FI21225P1"/>
    <property type="match status" value="1"/>
</dbReference>